<dbReference type="Proteomes" id="UP000548685">
    <property type="component" value="Unassembled WGS sequence"/>
</dbReference>
<keyword evidence="1" id="KW-1133">Transmembrane helix</keyword>
<evidence type="ECO:0000313" key="4">
    <source>
        <dbReference type="Proteomes" id="UP000430021"/>
    </source>
</evidence>
<dbReference type="Proteomes" id="UP000430021">
    <property type="component" value="Unassembled WGS sequence"/>
</dbReference>
<name>A0A6I4UHF7_9SPHN</name>
<dbReference type="EMBL" id="WTYB01000002">
    <property type="protein sequence ID" value="MXP38350.1"/>
    <property type="molecule type" value="Genomic_DNA"/>
</dbReference>
<evidence type="ECO:0000256" key="1">
    <source>
        <dbReference type="SAM" id="Phobius"/>
    </source>
</evidence>
<reference evidence="3 4" key="1">
    <citation type="submission" date="2019-12" db="EMBL/GenBank/DDBJ databases">
        <title>Genomic-based taxomic classification of the family Erythrobacteraceae.</title>
        <authorList>
            <person name="Xu L."/>
        </authorList>
    </citation>
    <scope>NUCLEOTIDE SEQUENCE [LARGE SCALE GENOMIC DNA]</scope>
    <source>
        <strain evidence="3 4">JCM 10282</strain>
    </source>
</reference>
<feature type="transmembrane region" description="Helical" evidence="1">
    <location>
        <begin position="54"/>
        <end position="77"/>
    </location>
</feature>
<comment type="caution">
    <text evidence="3">The sequence shown here is derived from an EMBL/GenBank/DDBJ whole genome shotgun (WGS) entry which is preliminary data.</text>
</comment>
<protein>
    <submittedName>
        <fullName evidence="3">Uncharacterized protein</fullName>
    </submittedName>
</protein>
<dbReference type="OrthoDB" id="7585827at2"/>
<sequence>MDIVAQFELLSDAAQLAWTGAALWVLAGIAAVMERRRAKRRDVARLEQVGWVPWTSLFMLAAIAGGGCLAMSLPVVLGGL</sequence>
<keyword evidence="1" id="KW-0812">Transmembrane</keyword>
<accession>A0A6I4UHF7</accession>
<reference evidence="2 5" key="2">
    <citation type="submission" date="2020-08" db="EMBL/GenBank/DDBJ databases">
        <title>Genomic Encyclopedia of Type Strains, Phase IV (KMG-IV): sequencing the most valuable type-strain genomes for metagenomic binning, comparative biology and taxonomic classification.</title>
        <authorList>
            <person name="Goeker M."/>
        </authorList>
    </citation>
    <scope>NUCLEOTIDE SEQUENCE [LARGE SCALE GENOMIC DNA]</scope>
    <source>
        <strain evidence="2 5">DSM 8510</strain>
    </source>
</reference>
<proteinExistence type="predicted"/>
<feature type="transmembrane region" description="Helical" evidence="1">
    <location>
        <begin position="16"/>
        <end position="33"/>
    </location>
</feature>
<organism evidence="3 4">
    <name type="scientific">Erythrobacter ramosus</name>
    <dbReference type="NCBI Taxonomy" id="35811"/>
    <lineage>
        <taxon>Bacteria</taxon>
        <taxon>Pseudomonadati</taxon>
        <taxon>Pseudomonadota</taxon>
        <taxon>Alphaproteobacteria</taxon>
        <taxon>Sphingomonadales</taxon>
        <taxon>Erythrobacteraceae</taxon>
        <taxon>Erythrobacter/Porphyrobacter group</taxon>
        <taxon>Erythrobacter</taxon>
    </lineage>
</organism>
<evidence type="ECO:0000313" key="2">
    <source>
        <dbReference type="EMBL" id="MBB3776573.1"/>
    </source>
</evidence>
<dbReference type="RefSeq" id="WP_160760516.1">
    <property type="nucleotide sequence ID" value="NZ_BAAADZ010000010.1"/>
</dbReference>
<gene>
    <name evidence="2" type="ORF">FHS52_002542</name>
    <name evidence="3" type="ORF">GRI59_06955</name>
</gene>
<evidence type="ECO:0000313" key="3">
    <source>
        <dbReference type="EMBL" id="MXP38350.1"/>
    </source>
</evidence>
<keyword evidence="1" id="KW-0472">Membrane</keyword>
<dbReference type="EMBL" id="JACICE010000002">
    <property type="protein sequence ID" value="MBB3776573.1"/>
    <property type="molecule type" value="Genomic_DNA"/>
</dbReference>
<keyword evidence="5" id="KW-1185">Reference proteome</keyword>
<dbReference type="AlphaFoldDB" id="A0A6I4UHF7"/>
<evidence type="ECO:0000313" key="5">
    <source>
        <dbReference type="Proteomes" id="UP000548685"/>
    </source>
</evidence>